<dbReference type="AlphaFoldDB" id="A0A1X9GCK8"/>
<dbReference type="Pfam" id="PF13655">
    <property type="entry name" value="RVT_N"/>
    <property type="match status" value="1"/>
</dbReference>
<dbReference type="RefSeq" id="YP_009389098.1">
    <property type="nucleotide sequence ID" value="NC_035156.1"/>
</dbReference>
<organism evidence="2">
    <name type="scientific">Euglena archaeoplastidiata</name>
    <dbReference type="NCBI Taxonomy" id="1188008"/>
    <lineage>
        <taxon>Eukaryota</taxon>
        <taxon>Discoba</taxon>
        <taxon>Euglenozoa</taxon>
        <taxon>Euglenida</taxon>
        <taxon>Spirocuta</taxon>
        <taxon>Euglenophyceae</taxon>
        <taxon>Euglenales</taxon>
        <taxon>Euglenaceae</taxon>
        <taxon>Euglena</taxon>
    </lineage>
</organism>
<sequence length="470" mass="55304">MVMNEKNFDFSWRLLSWEKSMNNLYRVQKRLFKSVCVADFRKALQIQKLILNSNSARLLAIREVTQISATRKIPGIDGKTFLSFTDRFELNEFVKYNFINWEFNKLRKISLISKNGTIKKFNIPTISDRVWQTLVKFAIQPANEVNLHPRNYGFRNGFTIHHLQKLVFLNLSKESFGVQKRVLLLETILVFNISRSKFFLEKIIAPRGIKLGIFRSFVCGVSPSFNGYGDFENTLDLTSLYANVILNGVEKIHSSIRFGYSNLFFLKPFDNEINIINKLNMFFDNIGIECNIKNVQIFSTSEGFNFLDWRFKIDNEGNCFSTPSFENYQLFLKRIKYIINNSNYGSVIKATKLYPIIKDWRTYHKFSRMTSSRFSLFFVQKRAFKIFNKESKQDKYSTKKLLKKCFSISKFSTFDTMSSKFNSLPYYGHVTFWIDFLTFNKKISNLNYSIKFSNEYVCIFCGTTIFDNII</sequence>
<keyword evidence="2" id="KW-0150">Chloroplast</keyword>
<dbReference type="InterPro" id="IPR051083">
    <property type="entry name" value="GrpII_Intron_Splice-Mob/Def"/>
</dbReference>
<dbReference type="GeneID" id="33195269"/>
<accession>A0A1X9GCK8</accession>
<dbReference type="InterPro" id="IPR043502">
    <property type="entry name" value="DNA/RNA_pol_sf"/>
</dbReference>
<keyword evidence="2" id="KW-0934">Plastid</keyword>
<proteinExistence type="predicted"/>
<name>A0A1X9GCK8_9EUGL</name>
<reference evidence="2" key="1">
    <citation type="journal article" date="2017" name="J. Phycol.">
        <title>A rare case of plastid protein-coding gene duplication in the chloroplast genome of Euglena archaeoplastidiata (Euglenophyta).</title>
        <authorList>
            <person name="Bennett M.S."/>
            <person name="Shiu S.H."/>
            <person name="Triemer R.E."/>
        </authorList>
    </citation>
    <scope>NUCLEOTIDE SEQUENCE</scope>
    <source>
        <strain evidence="2">Michigan</strain>
    </source>
</reference>
<evidence type="ECO:0000313" key="2">
    <source>
        <dbReference type="EMBL" id="AKR17871.1"/>
    </source>
</evidence>
<protein>
    <submittedName>
        <fullName evidence="2">Ycf13</fullName>
    </submittedName>
</protein>
<gene>
    <name evidence="2" type="primary">ycf13</name>
</gene>
<dbReference type="InterPro" id="IPR025960">
    <property type="entry name" value="RVT_N"/>
</dbReference>
<feature type="domain" description="Reverse transcriptase N-terminal" evidence="1">
    <location>
        <begin position="12"/>
        <end position="90"/>
    </location>
</feature>
<dbReference type="EMBL" id="KP939040">
    <property type="protein sequence ID" value="AKR17871.1"/>
    <property type="molecule type" value="Genomic_DNA"/>
</dbReference>
<dbReference type="SUPFAM" id="SSF56672">
    <property type="entry name" value="DNA/RNA polymerases"/>
    <property type="match status" value="1"/>
</dbReference>
<geneLocation type="chloroplast" evidence="2"/>
<evidence type="ECO:0000259" key="1">
    <source>
        <dbReference type="Pfam" id="PF13655"/>
    </source>
</evidence>
<dbReference type="PANTHER" id="PTHR34047:SF8">
    <property type="entry name" value="PROTEIN YKFC"/>
    <property type="match status" value="1"/>
</dbReference>
<dbReference type="PANTHER" id="PTHR34047">
    <property type="entry name" value="NUCLEAR INTRON MATURASE 1, MITOCHONDRIAL-RELATED"/>
    <property type="match status" value="1"/>
</dbReference>